<gene>
    <name evidence="2" type="ORF">JHT90_01090</name>
</gene>
<dbReference type="Proteomes" id="UP000595278">
    <property type="component" value="Chromosome"/>
</dbReference>
<feature type="transmembrane region" description="Helical" evidence="1">
    <location>
        <begin position="12"/>
        <end position="34"/>
    </location>
</feature>
<organism evidence="2 3">
    <name type="scientific">Entomomonas asaccharolytica</name>
    <dbReference type="NCBI Taxonomy" id="2785331"/>
    <lineage>
        <taxon>Bacteria</taxon>
        <taxon>Pseudomonadati</taxon>
        <taxon>Pseudomonadota</taxon>
        <taxon>Gammaproteobacteria</taxon>
        <taxon>Pseudomonadales</taxon>
        <taxon>Pseudomonadaceae</taxon>
        <taxon>Entomomonas</taxon>
    </lineage>
</organism>
<dbReference type="KEGG" id="eaz:JHT90_01090"/>
<keyword evidence="1" id="KW-1133">Transmembrane helix</keyword>
<evidence type="ECO:0000313" key="2">
    <source>
        <dbReference type="EMBL" id="QQP85887.1"/>
    </source>
</evidence>
<evidence type="ECO:0000256" key="1">
    <source>
        <dbReference type="SAM" id="Phobius"/>
    </source>
</evidence>
<accession>A0A974NG51</accession>
<reference evidence="2 3" key="1">
    <citation type="submission" date="2021-01" db="EMBL/GenBank/DDBJ databases">
        <title>Entomomonas sp. F2A isolated from a house cricket (Acheta domesticus).</title>
        <authorList>
            <person name="Spergser J."/>
            <person name="Busse H.-J."/>
        </authorList>
    </citation>
    <scope>NUCLEOTIDE SEQUENCE [LARGE SCALE GENOMIC DNA]</scope>
    <source>
        <strain evidence="2 3">F2A</strain>
    </source>
</reference>
<keyword evidence="3" id="KW-1185">Reference proteome</keyword>
<name>A0A974NG51_9GAMM</name>
<dbReference type="AlphaFoldDB" id="A0A974NG51"/>
<dbReference type="RefSeq" id="WP_201093057.1">
    <property type="nucleotide sequence ID" value="NZ_CP067393.1"/>
</dbReference>
<sequence length="425" mass="47798">MDKSKMAKIRNLFILLIIIGLIVVGGTKALLWYYTDKTAKDIQDTLPPGVFNYSGVSTSLQGSSSIDNITISYAGQSIKIEKIELKSKNIVELLGLIFKNWGSKIPNQIALRIQGITVHSTALLNNKQIADSFRYPFDIPCGKVKKIGLVEYMDIGYQTFVFDIDLAYQKISARRIKASFDLNTRNASKFSSSFYGDASLLNPMVASDQKKNAIPEFEMHWSEDVFTKKLYNYCAQKENKSLDQYIADLPPFSKKEIDQASVDLFGFTLNDEIVNAINEYIKNPKEFYIATKPKGPVTLEELKAMNEQVALELVHPSLRINGKNIPVEFKWTTSEQLAQNDPVNSVSKKPIIKSAERQLTPINQLNAKAFNKNIEVHMSSGVIYKGAFRKVEGGSLHMTIHKRLGSSDLALKTDVIRLVYILSDY</sequence>
<keyword evidence="1" id="KW-0812">Transmembrane</keyword>
<protein>
    <submittedName>
        <fullName evidence="2">Uncharacterized protein</fullName>
    </submittedName>
</protein>
<keyword evidence="1" id="KW-0472">Membrane</keyword>
<evidence type="ECO:0000313" key="3">
    <source>
        <dbReference type="Proteomes" id="UP000595278"/>
    </source>
</evidence>
<proteinExistence type="predicted"/>
<dbReference type="EMBL" id="CP067393">
    <property type="protein sequence ID" value="QQP85887.1"/>
    <property type="molecule type" value="Genomic_DNA"/>
</dbReference>